<keyword evidence="2" id="KW-0472">Membrane</keyword>
<dbReference type="PANTHER" id="PTHR37215:SF1">
    <property type="entry name" value="ACYL-COA-BINDING DOMAIN PROTEIN"/>
    <property type="match status" value="1"/>
</dbReference>
<feature type="coiled-coil region" evidence="1">
    <location>
        <begin position="112"/>
        <end position="143"/>
    </location>
</feature>
<organism evidence="3 4">
    <name type="scientific">Spinacia oleracea</name>
    <name type="common">Spinach</name>
    <dbReference type="NCBI Taxonomy" id="3562"/>
    <lineage>
        <taxon>Eukaryota</taxon>
        <taxon>Viridiplantae</taxon>
        <taxon>Streptophyta</taxon>
        <taxon>Embryophyta</taxon>
        <taxon>Tracheophyta</taxon>
        <taxon>Spermatophyta</taxon>
        <taxon>Magnoliopsida</taxon>
        <taxon>eudicotyledons</taxon>
        <taxon>Gunneridae</taxon>
        <taxon>Pentapetalae</taxon>
        <taxon>Caryophyllales</taxon>
        <taxon>Chenopodiaceae</taxon>
        <taxon>Chenopodioideae</taxon>
        <taxon>Anserineae</taxon>
        <taxon>Spinacia</taxon>
    </lineage>
</organism>
<name>A0A9R0J0K2_SPIOL</name>
<evidence type="ECO:0000256" key="2">
    <source>
        <dbReference type="SAM" id="Phobius"/>
    </source>
</evidence>
<evidence type="ECO:0000313" key="4">
    <source>
        <dbReference type="RefSeq" id="XP_021859107.1"/>
    </source>
</evidence>
<evidence type="ECO:0000256" key="1">
    <source>
        <dbReference type="SAM" id="Coils"/>
    </source>
</evidence>
<dbReference type="PANTHER" id="PTHR37215">
    <property type="entry name" value="ACYL-COA-BINDING DOMAIN PROTEIN"/>
    <property type="match status" value="1"/>
</dbReference>
<dbReference type="Proteomes" id="UP000813463">
    <property type="component" value="Chromosome 5"/>
</dbReference>
<accession>A0A9R0J0K2</accession>
<reference evidence="3" key="1">
    <citation type="journal article" date="2021" name="Nat. Commun.">
        <title>Genomic analyses provide insights into spinach domestication and the genetic basis of agronomic traits.</title>
        <authorList>
            <person name="Cai X."/>
            <person name="Sun X."/>
            <person name="Xu C."/>
            <person name="Sun H."/>
            <person name="Wang X."/>
            <person name="Ge C."/>
            <person name="Zhang Z."/>
            <person name="Wang Q."/>
            <person name="Fei Z."/>
            <person name="Jiao C."/>
            <person name="Wang Q."/>
        </authorList>
    </citation>
    <scope>NUCLEOTIDE SEQUENCE [LARGE SCALE GENOMIC DNA]</scope>
    <source>
        <strain evidence="3">cv. Varoflay</strain>
    </source>
</reference>
<keyword evidence="2" id="KW-1133">Transmembrane helix</keyword>
<keyword evidence="1" id="KW-0175">Coiled coil</keyword>
<sequence>MTHTNGQGVRRREKMGISRRPLLLGLAIVMGLGFIVYFRLWFIDYQISADDPELLRRQFDLAHREAVDESAEWRSRFDEERERATECMMELNAVKLSRGKLAKDMPSVDERVERLKKENIELLGRLESLKRELETEKLKCKSQ</sequence>
<dbReference type="AlphaFoldDB" id="A0A9R0J0K2"/>
<feature type="transmembrane region" description="Helical" evidence="2">
    <location>
        <begin position="21"/>
        <end position="42"/>
    </location>
</feature>
<dbReference type="RefSeq" id="XP_021859107.1">
    <property type="nucleotide sequence ID" value="XM_022003415.2"/>
</dbReference>
<dbReference type="OrthoDB" id="782563at2759"/>
<reference evidence="4" key="2">
    <citation type="submission" date="2025-08" db="UniProtKB">
        <authorList>
            <consortium name="RefSeq"/>
        </authorList>
    </citation>
    <scope>IDENTIFICATION</scope>
    <source>
        <tissue evidence="4">Leaf</tissue>
    </source>
</reference>
<keyword evidence="2" id="KW-0812">Transmembrane</keyword>
<gene>
    <name evidence="4" type="primary">LOC110798240</name>
</gene>
<proteinExistence type="predicted"/>
<keyword evidence="3" id="KW-1185">Reference proteome</keyword>
<dbReference type="GeneID" id="110798240"/>
<protein>
    <submittedName>
        <fullName evidence="4">Uncharacterized protein</fullName>
    </submittedName>
</protein>
<evidence type="ECO:0000313" key="3">
    <source>
        <dbReference type="Proteomes" id="UP000813463"/>
    </source>
</evidence>
<dbReference type="KEGG" id="soe:110798240"/>